<reference evidence="1 2" key="1">
    <citation type="submission" date="2021-03" db="EMBL/GenBank/DDBJ databases">
        <title>Fibrella sp. HMF5036 genome sequencing and assembly.</title>
        <authorList>
            <person name="Kang H."/>
            <person name="Kim H."/>
            <person name="Bae S."/>
            <person name="Joh K."/>
        </authorList>
    </citation>
    <scope>NUCLEOTIDE SEQUENCE [LARGE SCALE GENOMIC DNA]</scope>
    <source>
        <strain evidence="1 2">HMF5036</strain>
    </source>
</reference>
<dbReference type="AlphaFoldDB" id="A0A939G608"/>
<dbReference type="Proteomes" id="UP000664795">
    <property type="component" value="Unassembled WGS sequence"/>
</dbReference>
<gene>
    <name evidence="1" type="ORF">J2I48_16105</name>
</gene>
<dbReference type="Gene3D" id="1.25.40.10">
    <property type="entry name" value="Tetratricopeptide repeat domain"/>
    <property type="match status" value="1"/>
</dbReference>
<keyword evidence="2" id="KW-1185">Reference proteome</keyword>
<accession>A0A939G608</accession>
<organism evidence="1 2">
    <name type="scientific">Fibrella aquatilis</name>
    <dbReference type="NCBI Taxonomy" id="2817059"/>
    <lineage>
        <taxon>Bacteria</taxon>
        <taxon>Pseudomonadati</taxon>
        <taxon>Bacteroidota</taxon>
        <taxon>Cytophagia</taxon>
        <taxon>Cytophagales</taxon>
        <taxon>Spirosomataceae</taxon>
        <taxon>Fibrella</taxon>
    </lineage>
</organism>
<evidence type="ECO:0000313" key="2">
    <source>
        <dbReference type="Proteomes" id="UP000664795"/>
    </source>
</evidence>
<proteinExistence type="predicted"/>
<protein>
    <submittedName>
        <fullName evidence="1">DUF4071 domain-containing protein</fullName>
    </submittedName>
</protein>
<dbReference type="Pfam" id="PF20308">
    <property type="entry name" value="TPR-S"/>
    <property type="match status" value="1"/>
</dbReference>
<comment type="caution">
    <text evidence="1">The sequence shown here is derived from an EMBL/GenBank/DDBJ whole genome shotgun (WGS) entry which is preliminary data.</text>
</comment>
<name>A0A939G608_9BACT</name>
<evidence type="ECO:0000313" key="1">
    <source>
        <dbReference type="EMBL" id="MBO0932536.1"/>
    </source>
</evidence>
<dbReference type="RefSeq" id="WP_207336501.1">
    <property type="nucleotide sequence ID" value="NZ_JAFMYU010000013.1"/>
</dbReference>
<sequence>MAQKTCFVVIGFGKKTDFESGRTLDLDKSYHNLIKPAVEAAGLTCVRADEIVHSGLIDVPMYEQLFSADVVVADLSTSNKNAFYELGIRHALKPYTTIVISEDGAKSFPFDVNHVAIRKYHHLGEDIGYSEVQRFQKLLTESIKDILNKDPRDKDSPVYTFLNNLNPPGLGEAIKTMIKQATDSITIASNESEASLVTGGTTHSLLMQQVDKAEQEGDFLTAKTLLGSIRTMMEPPKDQLGQLSQPEDPYIIQRLALLTYKSEHPTQEKSLQKALSLLQILNPQTSNDTETLGLWGAVNKRLYGLTKDVSFLTQAIRAYRRGFNLRNDYYNGINLAYLFNVRAAITTSRVEAIADFVQAQRYRREVLEACEQWLQDNPTPTNQNPKASIGHKKNLYWVLATKAEAYIGIGDTETGEQLLKQAYAIAPLNWMRTSTEDQIKKLQPLLSNSPLRYVQAD</sequence>
<dbReference type="EMBL" id="JAFMYU010000013">
    <property type="protein sequence ID" value="MBO0932536.1"/>
    <property type="molecule type" value="Genomic_DNA"/>
</dbReference>
<dbReference type="InterPro" id="IPR011990">
    <property type="entry name" value="TPR-like_helical_dom_sf"/>
</dbReference>
<dbReference type="InterPro" id="IPR046880">
    <property type="entry name" value="TPR-S"/>
</dbReference>